<dbReference type="EMBL" id="MHCO01000045">
    <property type="protein sequence ID" value="OGY22736.1"/>
    <property type="molecule type" value="Genomic_DNA"/>
</dbReference>
<accession>A0A1G1W4X2</accession>
<name>A0A1G1W4X2_9BACT</name>
<proteinExistence type="predicted"/>
<organism evidence="1 2">
    <name type="scientific">Candidatus Woykebacteria bacterium GWB1_45_5</name>
    <dbReference type="NCBI Taxonomy" id="1802592"/>
    <lineage>
        <taxon>Bacteria</taxon>
        <taxon>Candidatus Woykeibacteriota</taxon>
    </lineage>
</organism>
<evidence type="ECO:0000313" key="1">
    <source>
        <dbReference type="EMBL" id="OGY22736.1"/>
    </source>
</evidence>
<dbReference type="AlphaFoldDB" id="A0A1G1W4X2"/>
<reference evidence="1 2" key="1">
    <citation type="journal article" date="2016" name="Nat. Commun.">
        <title>Thousands of microbial genomes shed light on interconnected biogeochemical processes in an aquifer system.</title>
        <authorList>
            <person name="Anantharaman K."/>
            <person name="Brown C.T."/>
            <person name="Hug L.A."/>
            <person name="Sharon I."/>
            <person name="Castelle C.J."/>
            <person name="Probst A.J."/>
            <person name="Thomas B.C."/>
            <person name="Singh A."/>
            <person name="Wilkins M.J."/>
            <person name="Karaoz U."/>
            <person name="Brodie E.L."/>
            <person name="Williams K.H."/>
            <person name="Hubbard S.S."/>
            <person name="Banfield J.F."/>
        </authorList>
    </citation>
    <scope>NUCLEOTIDE SEQUENCE [LARGE SCALE GENOMIC DNA]</scope>
</reference>
<gene>
    <name evidence="1" type="ORF">A2126_04860</name>
</gene>
<evidence type="ECO:0000313" key="2">
    <source>
        <dbReference type="Proteomes" id="UP000178493"/>
    </source>
</evidence>
<sequence length="68" mass="8255">MDSPDQRTEQILREIMAAEGGPEQYGKNHEQYKLDRRMLSRLLPELARKGRRRWVAVFKEKVRWEKQD</sequence>
<evidence type="ECO:0008006" key="3">
    <source>
        <dbReference type="Google" id="ProtNLM"/>
    </source>
</evidence>
<comment type="caution">
    <text evidence="1">The sequence shown here is derived from an EMBL/GenBank/DDBJ whole genome shotgun (WGS) entry which is preliminary data.</text>
</comment>
<dbReference type="Proteomes" id="UP000178493">
    <property type="component" value="Unassembled WGS sequence"/>
</dbReference>
<protein>
    <recommendedName>
        <fullName evidence="3">HTH OST-type domain-containing protein</fullName>
    </recommendedName>
</protein>